<dbReference type="OrthoDB" id="9778595at2"/>
<dbReference type="PANTHER" id="PTHR30040">
    <property type="entry name" value="THIAMINE BIOSYNTHESIS LIPOPROTEIN APBE"/>
    <property type="match status" value="1"/>
</dbReference>
<evidence type="ECO:0000256" key="17">
    <source>
        <dbReference type="ARBA" id="ARBA00060485"/>
    </source>
</evidence>
<evidence type="ECO:0000313" key="21">
    <source>
        <dbReference type="EMBL" id="SFJ34171.1"/>
    </source>
</evidence>
<dbReference type="GO" id="GO:0046872">
    <property type="term" value="F:metal ion binding"/>
    <property type="evidence" value="ECO:0007669"/>
    <property type="project" value="UniProtKB-UniRule"/>
</dbReference>
<evidence type="ECO:0000256" key="7">
    <source>
        <dbReference type="ARBA" id="ARBA00022679"/>
    </source>
</evidence>
<keyword evidence="7 18" id="KW-0808">Transferase</keyword>
<dbReference type="SUPFAM" id="SSF143631">
    <property type="entry name" value="ApbE-like"/>
    <property type="match status" value="1"/>
</dbReference>
<dbReference type="FunFam" id="3.10.520.10:FF:000001">
    <property type="entry name" value="FAD:protein FMN transferase"/>
    <property type="match status" value="1"/>
</dbReference>
<keyword evidence="6 18" id="KW-0285">Flavoprotein</keyword>
<feature type="signal peptide" evidence="20">
    <location>
        <begin position="1"/>
        <end position="31"/>
    </location>
</feature>
<evidence type="ECO:0000256" key="10">
    <source>
        <dbReference type="ARBA" id="ARBA00022827"/>
    </source>
</evidence>
<keyword evidence="9 20" id="KW-0732">Signal</keyword>
<evidence type="ECO:0000256" key="5">
    <source>
        <dbReference type="ARBA" id="ARBA00022519"/>
    </source>
</evidence>
<keyword evidence="22" id="KW-1185">Reference proteome</keyword>
<proteinExistence type="inferred from homology"/>
<name>A0A1I3QLR5_9GAMM</name>
<keyword evidence="11 18" id="KW-0460">Magnesium</keyword>
<dbReference type="RefSeq" id="WP_091701071.1">
    <property type="nucleotide sequence ID" value="NZ_BMYN01000002.1"/>
</dbReference>
<organism evidence="21 22">
    <name type="scientific">Marinobacter persicus</name>
    <dbReference type="NCBI Taxonomy" id="930118"/>
    <lineage>
        <taxon>Bacteria</taxon>
        <taxon>Pseudomonadati</taxon>
        <taxon>Pseudomonadota</taxon>
        <taxon>Gammaproteobacteria</taxon>
        <taxon>Pseudomonadales</taxon>
        <taxon>Marinobacteraceae</taxon>
        <taxon>Marinobacter</taxon>
    </lineage>
</organism>
<dbReference type="PANTHER" id="PTHR30040:SF2">
    <property type="entry name" value="FAD:PROTEIN FMN TRANSFERASE"/>
    <property type="match status" value="1"/>
</dbReference>
<evidence type="ECO:0000256" key="20">
    <source>
        <dbReference type="RuleBase" id="RU363002"/>
    </source>
</evidence>
<evidence type="ECO:0000256" key="12">
    <source>
        <dbReference type="ARBA" id="ARBA00023136"/>
    </source>
</evidence>
<dbReference type="GO" id="GO:0016740">
    <property type="term" value="F:transferase activity"/>
    <property type="evidence" value="ECO:0007669"/>
    <property type="project" value="UniProtKB-UniRule"/>
</dbReference>
<feature type="binding site" evidence="19">
    <location>
        <position position="302"/>
    </location>
    <ligand>
        <name>Mg(2+)</name>
        <dbReference type="ChEBI" id="CHEBI:18420"/>
    </ligand>
</feature>
<protein>
    <recommendedName>
        <fullName evidence="3 18">FAD:protein FMN transferase</fullName>
        <ecNumber evidence="2 18">2.7.1.180</ecNumber>
    </recommendedName>
    <alternativeName>
        <fullName evidence="15 18">Flavin transferase</fullName>
    </alternativeName>
</protein>
<comment type="catalytic activity">
    <reaction evidence="16 18 20">
        <text>L-threonyl-[protein] + FAD = FMN-L-threonyl-[protein] + AMP + H(+)</text>
        <dbReference type="Rhea" id="RHEA:36847"/>
        <dbReference type="Rhea" id="RHEA-COMP:11060"/>
        <dbReference type="Rhea" id="RHEA-COMP:11061"/>
        <dbReference type="ChEBI" id="CHEBI:15378"/>
        <dbReference type="ChEBI" id="CHEBI:30013"/>
        <dbReference type="ChEBI" id="CHEBI:57692"/>
        <dbReference type="ChEBI" id="CHEBI:74257"/>
        <dbReference type="ChEBI" id="CHEBI:456215"/>
        <dbReference type="EC" id="2.7.1.180"/>
    </reaction>
</comment>
<dbReference type="GO" id="GO:0005886">
    <property type="term" value="C:plasma membrane"/>
    <property type="evidence" value="ECO:0007669"/>
    <property type="project" value="UniProtKB-SubCell"/>
</dbReference>
<dbReference type="Pfam" id="PF02424">
    <property type="entry name" value="ApbE"/>
    <property type="match status" value="1"/>
</dbReference>
<evidence type="ECO:0000256" key="2">
    <source>
        <dbReference type="ARBA" id="ARBA00011955"/>
    </source>
</evidence>
<feature type="binding site" evidence="19">
    <location>
        <position position="185"/>
    </location>
    <ligand>
        <name>Mg(2+)</name>
        <dbReference type="ChEBI" id="CHEBI:18420"/>
    </ligand>
</feature>
<dbReference type="InterPro" id="IPR024932">
    <property type="entry name" value="ApbE"/>
</dbReference>
<evidence type="ECO:0000256" key="11">
    <source>
        <dbReference type="ARBA" id="ARBA00022842"/>
    </source>
</evidence>
<accession>A0A1I3QLR5</accession>
<evidence type="ECO:0000313" key="22">
    <source>
        <dbReference type="Proteomes" id="UP000199445"/>
    </source>
</evidence>
<reference evidence="21 22" key="1">
    <citation type="submission" date="2016-10" db="EMBL/GenBank/DDBJ databases">
        <authorList>
            <person name="de Groot N.N."/>
        </authorList>
    </citation>
    <scope>NUCLEOTIDE SEQUENCE [LARGE SCALE GENOMIC DNA]</scope>
    <source>
        <strain evidence="21 22">IBRC-M 10445</strain>
    </source>
</reference>
<keyword evidence="5 20" id="KW-0997">Cell inner membrane</keyword>
<comment type="similarity">
    <text evidence="1 18 20">Belongs to the ApbE family.</text>
</comment>
<dbReference type="EMBL" id="FOSC01000002">
    <property type="protein sequence ID" value="SFJ34171.1"/>
    <property type="molecule type" value="Genomic_DNA"/>
</dbReference>
<comment type="function">
    <text evidence="20">Flavin transferase that catalyzes the transfer of the FMN moiety of FAD and its covalent binding to the hydroxyl group of a threonine residue in a target flavoprotein.</text>
</comment>
<evidence type="ECO:0000256" key="18">
    <source>
        <dbReference type="PIRNR" id="PIRNR006268"/>
    </source>
</evidence>
<evidence type="ECO:0000256" key="16">
    <source>
        <dbReference type="ARBA" id="ARBA00048540"/>
    </source>
</evidence>
<dbReference type="InterPro" id="IPR003374">
    <property type="entry name" value="ApbE-like_sf"/>
</dbReference>
<keyword evidence="8 18" id="KW-0479">Metal-binding</keyword>
<dbReference type="Proteomes" id="UP000199445">
    <property type="component" value="Unassembled WGS sequence"/>
</dbReference>
<keyword evidence="4" id="KW-1003">Cell membrane</keyword>
<gene>
    <name evidence="21" type="ORF">SAMN05216429_10235</name>
</gene>
<keyword evidence="10 18" id="KW-0274">FAD</keyword>
<evidence type="ECO:0000256" key="6">
    <source>
        <dbReference type="ARBA" id="ARBA00022630"/>
    </source>
</evidence>
<keyword evidence="13" id="KW-0564">Palmitate</keyword>
<comment type="cofactor">
    <cofactor evidence="19">
        <name>Mg(2+)</name>
        <dbReference type="ChEBI" id="CHEBI:18420"/>
    </cofactor>
    <cofactor evidence="19">
        <name>Mn(2+)</name>
        <dbReference type="ChEBI" id="CHEBI:29035"/>
    </cofactor>
    <text evidence="19">Magnesium. Can also use manganese.</text>
</comment>
<evidence type="ECO:0000256" key="4">
    <source>
        <dbReference type="ARBA" id="ARBA00022475"/>
    </source>
</evidence>
<dbReference type="EC" id="2.7.1.180" evidence="2 18"/>
<dbReference type="PROSITE" id="PS51257">
    <property type="entry name" value="PROKAR_LIPOPROTEIN"/>
    <property type="match status" value="1"/>
</dbReference>
<dbReference type="Gene3D" id="3.10.520.10">
    <property type="entry name" value="ApbE-like domains"/>
    <property type="match status" value="1"/>
</dbReference>
<evidence type="ECO:0000256" key="3">
    <source>
        <dbReference type="ARBA" id="ARBA00016337"/>
    </source>
</evidence>
<keyword evidence="14 20" id="KW-0449">Lipoprotein</keyword>
<feature type="chain" id="PRO_5011328147" description="FAD:protein FMN transferase" evidence="20">
    <location>
        <begin position="32"/>
        <end position="354"/>
    </location>
</feature>
<evidence type="ECO:0000256" key="1">
    <source>
        <dbReference type="ARBA" id="ARBA00008282"/>
    </source>
</evidence>
<evidence type="ECO:0000256" key="9">
    <source>
        <dbReference type="ARBA" id="ARBA00022729"/>
    </source>
</evidence>
<evidence type="ECO:0000256" key="8">
    <source>
        <dbReference type="ARBA" id="ARBA00022723"/>
    </source>
</evidence>
<sequence length="354" mass="39279">MFALLRNLFSFFWRWRFWKTLLASVLTLALAGCNQPPGLTKLSGPAQGTTWHVSFWQPDGADSETIQSEIVSELERLDALMSNYRSDSVIERFNHSEASEPVEVGPEIVSLINRAREVSLASQGCYDLTVKPIFDLWGFSGQQVSVPEEAELHNRLKDIGMDRLATRSTTELIKSAPGLQVDLSSIAQGYTVDKMAEVLESAGIEHYLVELGGELKTRGHKPGGEPWRVAIERPAPSERSVHKVVTIHRDTPLSVMTSGTYRHYFDDRGQRYSHVLDARTGWPVDHSTVSVTVIDGDPTWADAWSTALLCLGTEEGSAVADRNDIAALFIEQQSGQLHETTTEAWNALKSVEVD</sequence>
<comment type="subcellular location">
    <subcellularLocation>
        <location evidence="17 20">Cell inner membrane</location>
        <topology evidence="17 20">Lipid-anchor</topology>
        <orientation evidence="17 20">Periplasmic side</orientation>
    </subcellularLocation>
</comment>
<evidence type="ECO:0000256" key="14">
    <source>
        <dbReference type="ARBA" id="ARBA00023288"/>
    </source>
</evidence>
<evidence type="ECO:0000256" key="15">
    <source>
        <dbReference type="ARBA" id="ARBA00031306"/>
    </source>
</evidence>
<feature type="binding site" evidence="19">
    <location>
        <position position="306"/>
    </location>
    <ligand>
        <name>Mg(2+)</name>
        <dbReference type="ChEBI" id="CHEBI:18420"/>
    </ligand>
</feature>
<keyword evidence="12" id="KW-0472">Membrane</keyword>
<evidence type="ECO:0000256" key="19">
    <source>
        <dbReference type="PIRSR" id="PIRSR006268-2"/>
    </source>
</evidence>
<dbReference type="AlphaFoldDB" id="A0A1I3QLR5"/>
<dbReference type="PIRSF" id="PIRSF006268">
    <property type="entry name" value="ApbE"/>
    <property type="match status" value="1"/>
</dbReference>
<evidence type="ECO:0000256" key="13">
    <source>
        <dbReference type="ARBA" id="ARBA00023139"/>
    </source>
</evidence>